<dbReference type="GO" id="GO:0043546">
    <property type="term" value="F:molybdopterin cofactor binding"/>
    <property type="evidence" value="ECO:0007669"/>
    <property type="project" value="InterPro"/>
</dbReference>
<protein>
    <submittedName>
        <fullName evidence="7">Unannotated protein</fullName>
    </submittedName>
</protein>
<keyword evidence="3" id="KW-0560">Oxidoreductase</keyword>
<evidence type="ECO:0000313" key="7">
    <source>
        <dbReference type="EMBL" id="CAB5028508.1"/>
    </source>
</evidence>
<dbReference type="SUPFAM" id="SSF53706">
    <property type="entry name" value="Formate dehydrogenase/DMSO reductase, domains 1-3"/>
    <property type="match status" value="1"/>
</dbReference>
<dbReference type="SUPFAM" id="SSF50692">
    <property type="entry name" value="ADC-like"/>
    <property type="match status" value="1"/>
</dbReference>
<sequence>MATTAFRTCPLCEATCGLELTIEDGAVTKVRGDKDDVLSHGFICPKGANIGALHDDPDRLRTPMMRGADGELAPCSWDEAFAFIDERFKQIDAESGRQAFSAYLGNPVAHSLSGLIYGRPMLKAIGTRNIFSASSVDQAPKQVACGLMFGTSLSISIPDIDRTDYLLILGADPLVSNGSMMTAPDFRGRMKKIGERGGKVVVIDPRRSRTAEAADEHHFIRPGGDALLCFAIVNTLFDEGLVAPGDHLDGLLNGIEQVEEAAQPFTPEAVATSCGFDAETIRRIARELAAAPSAAVYGRIGTTTQPFGTVTSWLIDVINTLTGNLDRPGGVMFPKPPAGAPNTQGEAGSGRGMKIHRWATRAKGRGEVLGELPVNCLAEEIETPGEGQIRSLITIGGNPVLSTPNGDRLAKALDTLDLMISIDIYRNETSRHAHVILPALSALEHSHFDLVFTVFAIRNFANYSPPVFDPPEGMLDEWEILLRLTAIASGAGAEADIGPIDDFFALELASRETRSETSPVSGREPAELVAAVGDRSGPERLLDIMLRCGPYGEGFGANPEGLTLAKLEASPHGIDLGPLEPRIPESLRTASGLVELAPEPIIADVARLRGELERAPTNGNGLLLIGRRQLRSNNSWMHNVPNLVSGPEGCTVLVNPDDAERCGVADGQRAVLSSKRGSIELTAVHSEAMMPGVVSVPHGWGHDGEETEMNVASAHAGANVNLLGDTERVDEISGTAVLNGIPVELSAAG</sequence>
<organism evidence="7">
    <name type="scientific">freshwater metagenome</name>
    <dbReference type="NCBI Taxonomy" id="449393"/>
    <lineage>
        <taxon>unclassified sequences</taxon>
        <taxon>metagenomes</taxon>
        <taxon>ecological metagenomes</taxon>
    </lineage>
</organism>
<dbReference type="Gene3D" id="2.40.40.20">
    <property type="match status" value="1"/>
</dbReference>
<evidence type="ECO:0000256" key="1">
    <source>
        <dbReference type="ARBA" id="ARBA00022485"/>
    </source>
</evidence>
<dbReference type="Pfam" id="PF01568">
    <property type="entry name" value="Molydop_binding"/>
    <property type="match status" value="1"/>
</dbReference>
<dbReference type="Gene3D" id="2.20.25.90">
    <property type="entry name" value="ADC-like domains"/>
    <property type="match status" value="1"/>
</dbReference>
<dbReference type="GO" id="GO:0051539">
    <property type="term" value="F:4 iron, 4 sulfur cluster binding"/>
    <property type="evidence" value="ECO:0007669"/>
    <property type="project" value="UniProtKB-KW"/>
</dbReference>
<evidence type="ECO:0000256" key="5">
    <source>
        <dbReference type="ARBA" id="ARBA00023014"/>
    </source>
</evidence>
<gene>
    <name evidence="7" type="ORF">UFOPK4175_00100</name>
</gene>
<dbReference type="Gene3D" id="3.40.50.740">
    <property type="match status" value="1"/>
</dbReference>
<feature type="domain" description="4Fe-4S Mo/W bis-MGD-type" evidence="6">
    <location>
        <begin position="2"/>
        <end position="58"/>
    </location>
</feature>
<dbReference type="InterPro" id="IPR009010">
    <property type="entry name" value="Asp_de-COase-like_dom_sf"/>
</dbReference>
<keyword evidence="1" id="KW-0004">4Fe-4S</keyword>
<dbReference type="SMART" id="SM00926">
    <property type="entry name" value="Molybdop_Fe4S4"/>
    <property type="match status" value="1"/>
</dbReference>
<evidence type="ECO:0000256" key="4">
    <source>
        <dbReference type="ARBA" id="ARBA00023004"/>
    </source>
</evidence>
<dbReference type="EMBL" id="CAFBPX010000009">
    <property type="protein sequence ID" value="CAB5028508.1"/>
    <property type="molecule type" value="Genomic_DNA"/>
</dbReference>
<keyword evidence="5" id="KW-0411">Iron-sulfur</keyword>
<dbReference type="InterPro" id="IPR006656">
    <property type="entry name" value="Mopterin_OxRdtase"/>
</dbReference>
<dbReference type="InterPro" id="IPR006657">
    <property type="entry name" value="MoPterin_dinucl-bd_dom"/>
</dbReference>
<evidence type="ECO:0000259" key="6">
    <source>
        <dbReference type="PROSITE" id="PS51669"/>
    </source>
</evidence>
<evidence type="ECO:0000256" key="2">
    <source>
        <dbReference type="ARBA" id="ARBA00022723"/>
    </source>
</evidence>
<dbReference type="GO" id="GO:0016491">
    <property type="term" value="F:oxidoreductase activity"/>
    <property type="evidence" value="ECO:0007669"/>
    <property type="project" value="UniProtKB-KW"/>
</dbReference>
<evidence type="ECO:0000256" key="3">
    <source>
        <dbReference type="ARBA" id="ARBA00023002"/>
    </source>
</evidence>
<dbReference type="Pfam" id="PF00384">
    <property type="entry name" value="Molybdopterin"/>
    <property type="match status" value="1"/>
</dbReference>
<dbReference type="PROSITE" id="PS51669">
    <property type="entry name" value="4FE4S_MOW_BIS_MGD"/>
    <property type="match status" value="1"/>
</dbReference>
<dbReference type="GO" id="GO:0046872">
    <property type="term" value="F:metal ion binding"/>
    <property type="evidence" value="ECO:0007669"/>
    <property type="project" value="UniProtKB-KW"/>
</dbReference>
<proteinExistence type="predicted"/>
<dbReference type="InterPro" id="IPR006963">
    <property type="entry name" value="Mopterin_OxRdtase_4Fe-4S_dom"/>
</dbReference>
<dbReference type="Pfam" id="PF04879">
    <property type="entry name" value="Molybdop_Fe4S4"/>
    <property type="match status" value="1"/>
</dbReference>
<dbReference type="InterPro" id="IPR050123">
    <property type="entry name" value="Prok_molybdopt-oxidoreductase"/>
</dbReference>
<dbReference type="PANTHER" id="PTHR43105:SF9">
    <property type="entry name" value="NADPH-FE(3+) OXIDOREDUCTASE SUBUNIT ALPHA"/>
    <property type="match status" value="1"/>
</dbReference>
<accession>A0A6J7RJ91</accession>
<dbReference type="AlphaFoldDB" id="A0A6J7RJ91"/>
<dbReference type="GO" id="GO:0016020">
    <property type="term" value="C:membrane"/>
    <property type="evidence" value="ECO:0007669"/>
    <property type="project" value="TreeGrafter"/>
</dbReference>
<keyword evidence="4" id="KW-0408">Iron</keyword>
<dbReference type="PANTHER" id="PTHR43105">
    <property type="entry name" value="RESPIRATORY NITRATE REDUCTASE"/>
    <property type="match status" value="1"/>
</dbReference>
<reference evidence="7" key="1">
    <citation type="submission" date="2020-05" db="EMBL/GenBank/DDBJ databases">
        <authorList>
            <person name="Chiriac C."/>
            <person name="Salcher M."/>
            <person name="Ghai R."/>
            <person name="Kavagutti S V."/>
        </authorList>
    </citation>
    <scope>NUCLEOTIDE SEQUENCE</scope>
</reference>
<dbReference type="Gene3D" id="3.40.228.10">
    <property type="entry name" value="Dimethylsulfoxide Reductase, domain 2"/>
    <property type="match status" value="1"/>
</dbReference>
<name>A0A6J7RJ91_9ZZZZ</name>
<keyword evidence="2" id="KW-0479">Metal-binding</keyword>